<accession>A0ABS4PID5</accession>
<name>A0ABS4PID5_9PSEU</name>
<dbReference type="Pfam" id="PF19564">
    <property type="entry name" value="DUF6086"/>
    <property type="match status" value="1"/>
</dbReference>
<evidence type="ECO:0000313" key="1">
    <source>
        <dbReference type="EMBL" id="MBP2178644.1"/>
    </source>
</evidence>
<dbReference type="RefSeq" id="WP_209662276.1">
    <property type="nucleotide sequence ID" value="NZ_JAGGMS010000001.1"/>
</dbReference>
<evidence type="ECO:0000313" key="2">
    <source>
        <dbReference type="Proteomes" id="UP000741013"/>
    </source>
</evidence>
<evidence type="ECO:0008006" key="3">
    <source>
        <dbReference type="Google" id="ProtNLM"/>
    </source>
</evidence>
<sequence>MGCVFEVGEETVWHPASRVGETYLALAGGLAGLVGVPTGITATAADFHRVDIVQFDVFTKRVFAEYFRSGHELRRTMVDAVLRPSIVMLVRGGGRIEPATEEQRLYLVEAGQLASAMPAQRS</sequence>
<protein>
    <recommendedName>
        <fullName evidence="3">Cyclic nucleotide-binding domain-containing protein</fullName>
    </recommendedName>
</protein>
<reference evidence="1 2" key="1">
    <citation type="submission" date="2021-03" db="EMBL/GenBank/DDBJ databases">
        <title>Sequencing the genomes of 1000 actinobacteria strains.</title>
        <authorList>
            <person name="Klenk H.-P."/>
        </authorList>
    </citation>
    <scope>NUCLEOTIDE SEQUENCE [LARGE SCALE GENOMIC DNA]</scope>
    <source>
        <strain evidence="1 2">DSM 45510</strain>
    </source>
</reference>
<proteinExistence type="predicted"/>
<comment type="caution">
    <text evidence="1">The sequence shown here is derived from an EMBL/GenBank/DDBJ whole genome shotgun (WGS) entry which is preliminary data.</text>
</comment>
<gene>
    <name evidence="1" type="ORF">JOM49_000170</name>
</gene>
<dbReference type="Proteomes" id="UP000741013">
    <property type="component" value="Unassembled WGS sequence"/>
</dbReference>
<keyword evidence="2" id="KW-1185">Reference proteome</keyword>
<dbReference type="InterPro" id="IPR045732">
    <property type="entry name" value="DUF6086"/>
</dbReference>
<dbReference type="EMBL" id="JAGGMS010000001">
    <property type="protein sequence ID" value="MBP2178644.1"/>
    <property type="molecule type" value="Genomic_DNA"/>
</dbReference>
<organism evidence="1 2">
    <name type="scientific">Amycolatopsis magusensis</name>
    <dbReference type="NCBI Taxonomy" id="882444"/>
    <lineage>
        <taxon>Bacteria</taxon>
        <taxon>Bacillati</taxon>
        <taxon>Actinomycetota</taxon>
        <taxon>Actinomycetes</taxon>
        <taxon>Pseudonocardiales</taxon>
        <taxon>Pseudonocardiaceae</taxon>
        <taxon>Amycolatopsis</taxon>
    </lineage>
</organism>